<sequence>MHAFRSFRRALACLLAVCASAASAQAWPSKPLTIIVPFGAGSGNDQVARLIGQELATSLGQPVVIENKAGAGGNIGAAAAAKAAPDGYTLFVTTNTTQAANPSLYKQLPYDPIKDFAPVGRIANTPALLVVRPSLPAKNLPELIALAKSQPGKFTYGSGSAGTLVPGAMLTFEAGIDMVHVPYKSIPDGLKDVMGGTVDMMFTDMATGAMQARAGRVKALGISSLKPSPLMPDVPPIAATLPGFELLAWYAMYVPAGTPAAIIERLNREIAQAEARPAFRERLGTLGLEPVTSTPAELADFTRSEMQKWGQVIRRTGATPQ</sequence>
<name>A0ABQ6C1F0_9BURK</name>
<comment type="caution">
    <text evidence="3">The sequence shown here is derived from an EMBL/GenBank/DDBJ whole genome shotgun (WGS) entry which is preliminary data.</text>
</comment>
<dbReference type="EMBL" id="BSPB01000008">
    <property type="protein sequence ID" value="GLS14087.1"/>
    <property type="molecule type" value="Genomic_DNA"/>
</dbReference>
<evidence type="ECO:0000313" key="3">
    <source>
        <dbReference type="EMBL" id="GLS14087.1"/>
    </source>
</evidence>
<dbReference type="Gene3D" id="3.40.190.150">
    <property type="entry name" value="Bordetella uptake gene, domain 1"/>
    <property type="match status" value="1"/>
</dbReference>
<dbReference type="Proteomes" id="UP001156903">
    <property type="component" value="Unassembled WGS sequence"/>
</dbReference>
<feature type="signal peptide" evidence="2">
    <location>
        <begin position="1"/>
        <end position="26"/>
    </location>
</feature>
<reference evidence="4" key="1">
    <citation type="journal article" date="2019" name="Int. J. Syst. Evol. Microbiol.">
        <title>The Global Catalogue of Microorganisms (GCM) 10K type strain sequencing project: providing services to taxonomists for standard genome sequencing and annotation.</title>
        <authorList>
            <consortium name="The Broad Institute Genomics Platform"/>
            <consortium name="The Broad Institute Genome Sequencing Center for Infectious Disease"/>
            <person name="Wu L."/>
            <person name="Ma J."/>
        </authorList>
    </citation>
    <scope>NUCLEOTIDE SEQUENCE [LARGE SCALE GENOMIC DNA]</scope>
    <source>
        <strain evidence="4">NBRC 109341</strain>
    </source>
</reference>
<proteinExistence type="inferred from homology"/>
<feature type="chain" id="PRO_5047361193" evidence="2">
    <location>
        <begin position="27"/>
        <end position="321"/>
    </location>
</feature>
<gene>
    <name evidence="3" type="ORF">GCM10007935_15170</name>
</gene>
<dbReference type="Gene3D" id="3.40.190.10">
    <property type="entry name" value="Periplasmic binding protein-like II"/>
    <property type="match status" value="1"/>
</dbReference>
<accession>A0ABQ6C1F0</accession>
<dbReference type="PANTHER" id="PTHR42928:SF5">
    <property type="entry name" value="BLR1237 PROTEIN"/>
    <property type="match status" value="1"/>
</dbReference>
<evidence type="ECO:0000256" key="2">
    <source>
        <dbReference type="SAM" id="SignalP"/>
    </source>
</evidence>
<dbReference type="PIRSF" id="PIRSF017082">
    <property type="entry name" value="YflP"/>
    <property type="match status" value="1"/>
</dbReference>
<dbReference type="RefSeq" id="WP_284307281.1">
    <property type="nucleotide sequence ID" value="NZ_BSPB01000008.1"/>
</dbReference>
<keyword evidence="2" id="KW-0732">Signal</keyword>
<dbReference type="SUPFAM" id="SSF53850">
    <property type="entry name" value="Periplasmic binding protein-like II"/>
    <property type="match status" value="1"/>
</dbReference>
<evidence type="ECO:0000256" key="1">
    <source>
        <dbReference type="ARBA" id="ARBA00006987"/>
    </source>
</evidence>
<dbReference type="InterPro" id="IPR005064">
    <property type="entry name" value="BUG"/>
</dbReference>
<evidence type="ECO:0000313" key="4">
    <source>
        <dbReference type="Proteomes" id="UP001156903"/>
    </source>
</evidence>
<dbReference type="PANTHER" id="PTHR42928">
    <property type="entry name" value="TRICARBOXYLATE-BINDING PROTEIN"/>
    <property type="match status" value="1"/>
</dbReference>
<comment type="similarity">
    <text evidence="1">Belongs to the UPF0065 (bug) family.</text>
</comment>
<dbReference type="InterPro" id="IPR042100">
    <property type="entry name" value="Bug_dom1"/>
</dbReference>
<keyword evidence="4" id="KW-1185">Reference proteome</keyword>
<protein>
    <submittedName>
        <fullName evidence="3">ABC transporter substrate-binding protein</fullName>
    </submittedName>
</protein>
<dbReference type="Pfam" id="PF03401">
    <property type="entry name" value="TctC"/>
    <property type="match status" value="1"/>
</dbReference>
<organism evidence="3 4">
    <name type="scientific">Hydrogenophaga electricum</name>
    <dbReference type="NCBI Taxonomy" id="1230953"/>
    <lineage>
        <taxon>Bacteria</taxon>
        <taxon>Pseudomonadati</taxon>
        <taxon>Pseudomonadota</taxon>
        <taxon>Betaproteobacteria</taxon>
        <taxon>Burkholderiales</taxon>
        <taxon>Comamonadaceae</taxon>
        <taxon>Hydrogenophaga</taxon>
    </lineage>
</organism>
<dbReference type="CDD" id="cd13578">
    <property type="entry name" value="PBP2_Bug27"/>
    <property type="match status" value="1"/>
</dbReference>